<dbReference type="GO" id="GO:0017004">
    <property type="term" value="P:cytochrome complex assembly"/>
    <property type="evidence" value="ECO:0007669"/>
    <property type="project" value="UniProtKB-KW"/>
</dbReference>
<dbReference type="RefSeq" id="WP_150039798.1">
    <property type="nucleotide sequence ID" value="NZ_OW485601.1"/>
</dbReference>
<dbReference type="Pfam" id="PF08534">
    <property type="entry name" value="Redoxin"/>
    <property type="match status" value="1"/>
</dbReference>
<dbReference type="OrthoDB" id="9799347at2"/>
<dbReference type="CDD" id="cd02966">
    <property type="entry name" value="TlpA_like_family"/>
    <property type="match status" value="1"/>
</dbReference>
<feature type="domain" description="Thioredoxin" evidence="6">
    <location>
        <begin position="60"/>
        <end position="202"/>
    </location>
</feature>
<feature type="chain" id="PRO_5024396747" evidence="5">
    <location>
        <begin position="19"/>
        <end position="202"/>
    </location>
</feature>
<evidence type="ECO:0000256" key="5">
    <source>
        <dbReference type="SAM" id="SignalP"/>
    </source>
</evidence>
<dbReference type="InterPro" id="IPR013766">
    <property type="entry name" value="Thioredoxin_domain"/>
</dbReference>
<dbReference type="GO" id="GO:0030313">
    <property type="term" value="C:cell envelope"/>
    <property type="evidence" value="ECO:0007669"/>
    <property type="project" value="UniProtKB-SubCell"/>
</dbReference>
<dbReference type="Gene3D" id="3.40.30.10">
    <property type="entry name" value="Glutaredoxin"/>
    <property type="match status" value="1"/>
</dbReference>
<comment type="caution">
    <text evidence="7">The sequence shown here is derived from an EMBL/GenBank/DDBJ whole genome shotgun (WGS) entry which is preliminary data.</text>
</comment>
<protein>
    <submittedName>
        <fullName evidence="7">TlpA family protein disulfide reductase</fullName>
    </submittedName>
</protein>
<keyword evidence="3" id="KW-0676">Redox-active center</keyword>
<dbReference type="PROSITE" id="PS51352">
    <property type="entry name" value="THIOREDOXIN_2"/>
    <property type="match status" value="1"/>
</dbReference>
<sequence length="202" mass="20952">MRYDVKRRGLLVAGAVLAGGTLAAAWQAGKPGTGPVVHTPSADPPPPQPALEGLAALTRTDPPLPLPPAKLVDEAGVAHGLDSFAGKGVVLNLWATWCVPCVAEMPSLAALARRVAGEGILVVAASSDRGGAEAVTRFFARHRIEGLPVWLDPKGEAGRAWGTRGIPTTIILDRAGRERARLEGSADWASDAAVAEIRRLTG</sequence>
<evidence type="ECO:0000256" key="4">
    <source>
        <dbReference type="SAM" id="MobiDB-lite"/>
    </source>
</evidence>
<comment type="subcellular location">
    <subcellularLocation>
        <location evidence="1">Cell envelope</location>
    </subcellularLocation>
</comment>
<dbReference type="InterPro" id="IPR017937">
    <property type="entry name" value="Thioredoxin_CS"/>
</dbReference>
<evidence type="ECO:0000313" key="8">
    <source>
        <dbReference type="Proteomes" id="UP000325255"/>
    </source>
</evidence>
<gene>
    <name evidence="7" type="ORF">F1189_06205</name>
</gene>
<dbReference type="GO" id="GO:0015036">
    <property type="term" value="F:disulfide oxidoreductase activity"/>
    <property type="evidence" value="ECO:0007669"/>
    <property type="project" value="UniProtKB-ARBA"/>
</dbReference>
<organism evidence="7 8">
    <name type="scientific">Rhodovastum atsumiense</name>
    <dbReference type="NCBI Taxonomy" id="504468"/>
    <lineage>
        <taxon>Bacteria</taxon>
        <taxon>Pseudomonadati</taxon>
        <taxon>Pseudomonadota</taxon>
        <taxon>Alphaproteobacteria</taxon>
        <taxon>Acetobacterales</taxon>
        <taxon>Acetobacteraceae</taxon>
        <taxon>Rhodovastum</taxon>
    </lineage>
</organism>
<dbReference type="AlphaFoldDB" id="A0A5M6IZ97"/>
<feature type="signal peptide" evidence="5">
    <location>
        <begin position="1"/>
        <end position="18"/>
    </location>
</feature>
<dbReference type="InterPro" id="IPR036249">
    <property type="entry name" value="Thioredoxin-like_sf"/>
</dbReference>
<dbReference type="SUPFAM" id="SSF52833">
    <property type="entry name" value="Thioredoxin-like"/>
    <property type="match status" value="1"/>
</dbReference>
<accession>A0A5M6IZ97</accession>
<dbReference type="Proteomes" id="UP000325255">
    <property type="component" value="Unassembled WGS sequence"/>
</dbReference>
<dbReference type="PANTHER" id="PTHR42852">
    <property type="entry name" value="THIOL:DISULFIDE INTERCHANGE PROTEIN DSBE"/>
    <property type="match status" value="1"/>
</dbReference>
<dbReference type="InterPro" id="IPR013740">
    <property type="entry name" value="Redoxin"/>
</dbReference>
<evidence type="ECO:0000256" key="2">
    <source>
        <dbReference type="ARBA" id="ARBA00022748"/>
    </source>
</evidence>
<dbReference type="InterPro" id="IPR050553">
    <property type="entry name" value="Thioredoxin_ResA/DsbE_sf"/>
</dbReference>
<keyword evidence="5" id="KW-0732">Signal</keyword>
<reference evidence="7 8" key="1">
    <citation type="submission" date="2019-09" db="EMBL/GenBank/DDBJ databases">
        <title>Genome sequence of Rhodovastum atsumiense, a diverse member of the Acetobacteraceae family of non-sulfur purple photosynthetic bacteria.</title>
        <authorList>
            <person name="Meyer T."/>
            <person name="Kyndt J."/>
        </authorList>
    </citation>
    <scope>NUCLEOTIDE SEQUENCE [LARGE SCALE GENOMIC DNA]</scope>
    <source>
        <strain evidence="7 8">DSM 21279</strain>
    </source>
</reference>
<evidence type="ECO:0000259" key="6">
    <source>
        <dbReference type="PROSITE" id="PS51352"/>
    </source>
</evidence>
<dbReference type="PANTHER" id="PTHR42852:SF13">
    <property type="entry name" value="PROTEIN DIPZ"/>
    <property type="match status" value="1"/>
</dbReference>
<name>A0A5M6IZ97_9PROT</name>
<evidence type="ECO:0000256" key="1">
    <source>
        <dbReference type="ARBA" id="ARBA00004196"/>
    </source>
</evidence>
<keyword evidence="8" id="KW-1185">Reference proteome</keyword>
<evidence type="ECO:0000313" key="7">
    <source>
        <dbReference type="EMBL" id="KAA5613279.1"/>
    </source>
</evidence>
<proteinExistence type="predicted"/>
<dbReference type="PROSITE" id="PS00194">
    <property type="entry name" value="THIOREDOXIN_1"/>
    <property type="match status" value="1"/>
</dbReference>
<keyword evidence="2" id="KW-0201">Cytochrome c-type biogenesis</keyword>
<evidence type="ECO:0000256" key="3">
    <source>
        <dbReference type="ARBA" id="ARBA00023284"/>
    </source>
</evidence>
<feature type="region of interest" description="Disordered" evidence="4">
    <location>
        <begin position="29"/>
        <end position="48"/>
    </location>
</feature>
<dbReference type="EMBL" id="VWPK01000007">
    <property type="protein sequence ID" value="KAA5613279.1"/>
    <property type="molecule type" value="Genomic_DNA"/>
</dbReference>